<proteinExistence type="predicted"/>
<dbReference type="OrthoDB" id="9811177at2"/>
<dbReference type="Gene3D" id="3.30.2010.10">
    <property type="entry name" value="Metalloproteases ('zincins'), catalytic domain"/>
    <property type="match status" value="1"/>
</dbReference>
<dbReference type="AlphaFoldDB" id="A0A1U7PWI5"/>
<evidence type="ECO:0000313" key="3">
    <source>
        <dbReference type="Proteomes" id="UP000187261"/>
    </source>
</evidence>
<dbReference type="STRING" id="1121284.SAMN05660493_02647"/>
<organism evidence="2 3">
    <name type="scientific">Epilithonimonas bovis DSM 19482</name>
    <dbReference type="NCBI Taxonomy" id="1121284"/>
    <lineage>
        <taxon>Bacteria</taxon>
        <taxon>Pseudomonadati</taxon>
        <taxon>Bacteroidota</taxon>
        <taxon>Flavobacteriia</taxon>
        <taxon>Flavobacteriales</taxon>
        <taxon>Weeksellaceae</taxon>
        <taxon>Chryseobacterium group</taxon>
        <taxon>Epilithonimonas</taxon>
    </lineage>
</organism>
<dbReference type="CDD" id="cd07344">
    <property type="entry name" value="M48_yhfN_like"/>
    <property type="match status" value="1"/>
</dbReference>
<feature type="domain" description="YgjP-like metallopeptidase" evidence="1">
    <location>
        <begin position="13"/>
        <end position="214"/>
    </location>
</feature>
<dbReference type="Pfam" id="PF01863">
    <property type="entry name" value="YgjP-like"/>
    <property type="match status" value="1"/>
</dbReference>
<keyword evidence="3" id="KW-1185">Reference proteome</keyword>
<evidence type="ECO:0000259" key="1">
    <source>
        <dbReference type="Pfam" id="PF01863"/>
    </source>
</evidence>
<dbReference type="Proteomes" id="UP000187261">
    <property type="component" value="Unassembled WGS sequence"/>
</dbReference>
<dbReference type="InterPro" id="IPR053136">
    <property type="entry name" value="UTP_pyrophosphatase-like"/>
</dbReference>
<sequence length="224" mass="26328">MEFNYTIIYSKRKTATISVERDRKIIVRVPDGLSNEKINEIVLSKEKWILEKLNHNQKYNPNPSSKEFVSGETLIYLGRNYQLQIVGEPIDNIKFERRFIISKENQANANALFKEWYKLKAIEKIKPIAKNYAQHLGVAYQEIKISEMKYRWGSCTAGGNLLFNWRIVKAPIFVLEYVIVHELAHLIEHNHSDDFWNIVSVQLPNYQKAKDWLKLSGEILEIDF</sequence>
<dbReference type="PANTHER" id="PTHR30399">
    <property type="entry name" value="UNCHARACTERIZED PROTEIN YGJP"/>
    <property type="match status" value="1"/>
</dbReference>
<dbReference type="EMBL" id="FTPU01000035">
    <property type="protein sequence ID" value="SIT97916.1"/>
    <property type="molecule type" value="Genomic_DNA"/>
</dbReference>
<protein>
    <recommendedName>
        <fullName evidence="1">YgjP-like metallopeptidase domain-containing protein</fullName>
    </recommendedName>
</protein>
<evidence type="ECO:0000313" key="2">
    <source>
        <dbReference type="EMBL" id="SIT97916.1"/>
    </source>
</evidence>
<dbReference type="InterPro" id="IPR002725">
    <property type="entry name" value="YgjP-like_metallopeptidase"/>
</dbReference>
<reference evidence="3" key="1">
    <citation type="submission" date="2016-10" db="EMBL/GenBank/DDBJ databases">
        <authorList>
            <person name="Varghese N."/>
            <person name="Submissions S."/>
        </authorList>
    </citation>
    <scope>NUCLEOTIDE SEQUENCE [LARGE SCALE GENOMIC DNA]</scope>
    <source>
        <strain evidence="3">DSM 19482</strain>
    </source>
</reference>
<gene>
    <name evidence="2" type="ORF">SAMN05660493_02647</name>
</gene>
<name>A0A1U7PWI5_9FLAO</name>
<accession>A0A1U7PWI5</accession>
<dbReference type="REBASE" id="200134">
    <property type="entry name" value="S.Cbo19482ORF2646P"/>
</dbReference>
<dbReference type="RefSeq" id="WP_076784033.1">
    <property type="nucleotide sequence ID" value="NZ_FTPU01000035.1"/>
</dbReference>
<dbReference type="PANTHER" id="PTHR30399:SF1">
    <property type="entry name" value="UTP PYROPHOSPHATASE"/>
    <property type="match status" value="1"/>
</dbReference>